<dbReference type="Pfam" id="PF00581">
    <property type="entry name" value="Rhodanese"/>
    <property type="match status" value="1"/>
</dbReference>
<dbReference type="KEGG" id="smax:FJR03_05020"/>
<dbReference type="PROSITE" id="PS50206">
    <property type="entry name" value="RHODANESE_3"/>
    <property type="match status" value="1"/>
</dbReference>
<feature type="signal peptide" evidence="1">
    <location>
        <begin position="1"/>
        <end position="19"/>
    </location>
</feature>
<dbReference type="Gene3D" id="3.40.250.10">
    <property type="entry name" value="Rhodanese-like domain"/>
    <property type="match status" value="1"/>
</dbReference>
<dbReference type="AlphaFoldDB" id="A0A7M1AUN4"/>
<organism evidence="3 4">
    <name type="scientific">Sulfurimonas marina</name>
    <dbReference type="NCBI Taxonomy" id="2590551"/>
    <lineage>
        <taxon>Bacteria</taxon>
        <taxon>Pseudomonadati</taxon>
        <taxon>Campylobacterota</taxon>
        <taxon>Epsilonproteobacteria</taxon>
        <taxon>Campylobacterales</taxon>
        <taxon>Sulfurimonadaceae</taxon>
        <taxon>Sulfurimonas</taxon>
    </lineage>
</organism>
<accession>A0A7M1AUN4</accession>
<proteinExistence type="predicted"/>
<evidence type="ECO:0000256" key="1">
    <source>
        <dbReference type="SAM" id="SignalP"/>
    </source>
</evidence>
<dbReference type="Proteomes" id="UP000593910">
    <property type="component" value="Chromosome"/>
</dbReference>
<evidence type="ECO:0000313" key="4">
    <source>
        <dbReference type="Proteomes" id="UP000593910"/>
    </source>
</evidence>
<feature type="chain" id="PRO_5032442637" description="Rhodanese domain-containing protein" evidence="1">
    <location>
        <begin position="20"/>
        <end position="153"/>
    </location>
</feature>
<protein>
    <recommendedName>
        <fullName evidence="2">Rhodanese domain-containing protein</fullName>
    </recommendedName>
</protein>
<dbReference type="PANTHER" id="PTHR43031">
    <property type="entry name" value="FAD-DEPENDENT OXIDOREDUCTASE"/>
    <property type="match status" value="1"/>
</dbReference>
<reference evidence="3 4" key="1">
    <citation type="submission" date="2019-06" db="EMBL/GenBank/DDBJ databases">
        <title>Sulfurimonas gotlandica sp. nov., a chemoautotrophic and psychrotolerant epsilonproteobacterium isolated from a pelagic redoxcline, and an emended description of the genus Sulfurimonas.</title>
        <authorList>
            <person name="Wang S."/>
            <person name="Jiang L."/>
            <person name="Shao Z."/>
        </authorList>
    </citation>
    <scope>NUCLEOTIDE SEQUENCE [LARGE SCALE GENOMIC DNA]</scope>
    <source>
        <strain evidence="3 4">B2</strain>
    </source>
</reference>
<keyword evidence="1" id="KW-0732">Signal</keyword>
<dbReference type="SMART" id="SM00450">
    <property type="entry name" value="RHOD"/>
    <property type="match status" value="1"/>
</dbReference>
<sequence length="153" mass="16491">MNRLITLLAVASLSVSAMALDNTQAEKLNTFYSKLTQKNLANSKLTVTAEAVMKMLREKKDFILLDVRTPGETSVVSLVTDNTVKIPLENLFEEANLNKLPTDKPIVIVCHSGARELLAASGLQQIGFKNIQIVKGGIAAMAVANSVKNAPVK</sequence>
<keyword evidence="4" id="KW-1185">Reference proteome</keyword>
<dbReference type="InterPro" id="IPR036873">
    <property type="entry name" value="Rhodanese-like_dom_sf"/>
</dbReference>
<dbReference type="InterPro" id="IPR001763">
    <property type="entry name" value="Rhodanese-like_dom"/>
</dbReference>
<feature type="domain" description="Rhodanese" evidence="2">
    <location>
        <begin position="58"/>
        <end position="150"/>
    </location>
</feature>
<dbReference type="RefSeq" id="WP_193114555.1">
    <property type="nucleotide sequence ID" value="NZ_CP041165.1"/>
</dbReference>
<gene>
    <name evidence="3" type="ORF">FJR03_05020</name>
</gene>
<dbReference type="InterPro" id="IPR050229">
    <property type="entry name" value="GlpE_sulfurtransferase"/>
</dbReference>
<dbReference type="PANTHER" id="PTHR43031:SF10">
    <property type="entry name" value="RHODANESE DOMAIN-CONTAINING PROTEIN"/>
    <property type="match status" value="1"/>
</dbReference>
<name>A0A7M1AUN4_9BACT</name>
<dbReference type="EMBL" id="CP041165">
    <property type="protein sequence ID" value="QOP41137.1"/>
    <property type="molecule type" value="Genomic_DNA"/>
</dbReference>
<evidence type="ECO:0000313" key="3">
    <source>
        <dbReference type="EMBL" id="QOP41137.1"/>
    </source>
</evidence>
<evidence type="ECO:0000259" key="2">
    <source>
        <dbReference type="PROSITE" id="PS50206"/>
    </source>
</evidence>
<dbReference type="SUPFAM" id="SSF52821">
    <property type="entry name" value="Rhodanese/Cell cycle control phosphatase"/>
    <property type="match status" value="1"/>
</dbReference>
<dbReference type="CDD" id="cd00158">
    <property type="entry name" value="RHOD"/>
    <property type="match status" value="1"/>
</dbReference>